<dbReference type="PANTHER" id="PTHR44591:SF3">
    <property type="entry name" value="RESPONSE REGULATORY DOMAIN-CONTAINING PROTEIN"/>
    <property type="match status" value="1"/>
</dbReference>
<feature type="modified residue" description="4-aspartylphosphate" evidence="2">
    <location>
        <position position="62"/>
    </location>
</feature>
<organism evidence="4 5">
    <name type="scientific">Falsiroseomonas tokyonensis</name>
    <dbReference type="NCBI Taxonomy" id="430521"/>
    <lineage>
        <taxon>Bacteria</taxon>
        <taxon>Pseudomonadati</taxon>
        <taxon>Pseudomonadota</taxon>
        <taxon>Alphaproteobacteria</taxon>
        <taxon>Acetobacterales</taxon>
        <taxon>Roseomonadaceae</taxon>
        <taxon>Falsiroseomonas</taxon>
    </lineage>
</organism>
<evidence type="ECO:0000256" key="1">
    <source>
        <dbReference type="ARBA" id="ARBA00022553"/>
    </source>
</evidence>
<keyword evidence="5" id="KW-1185">Reference proteome</keyword>
<evidence type="ECO:0000256" key="2">
    <source>
        <dbReference type="PROSITE-ProRule" id="PRU00169"/>
    </source>
</evidence>
<feature type="domain" description="Response regulatory" evidence="3">
    <location>
        <begin position="12"/>
        <end position="130"/>
    </location>
</feature>
<dbReference type="PANTHER" id="PTHR44591">
    <property type="entry name" value="STRESS RESPONSE REGULATOR PROTEIN 1"/>
    <property type="match status" value="1"/>
</dbReference>
<gene>
    <name evidence="4" type="ORF">ACFOD3_05840</name>
</gene>
<proteinExistence type="predicted"/>
<dbReference type="SMART" id="SM00448">
    <property type="entry name" value="REC"/>
    <property type="match status" value="1"/>
</dbReference>
<name>A0ABV7BP03_9PROT</name>
<evidence type="ECO:0000313" key="4">
    <source>
        <dbReference type="EMBL" id="MFC2999405.1"/>
    </source>
</evidence>
<accession>A0ABV7BP03</accession>
<dbReference type="Proteomes" id="UP001595420">
    <property type="component" value="Unassembled WGS sequence"/>
</dbReference>
<evidence type="ECO:0000313" key="5">
    <source>
        <dbReference type="Proteomes" id="UP001595420"/>
    </source>
</evidence>
<reference evidence="5" key="1">
    <citation type="journal article" date="2019" name="Int. J. Syst. Evol. Microbiol.">
        <title>The Global Catalogue of Microorganisms (GCM) 10K type strain sequencing project: providing services to taxonomists for standard genome sequencing and annotation.</title>
        <authorList>
            <consortium name="The Broad Institute Genomics Platform"/>
            <consortium name="The Broad Institute Genome Sequencing Center for Infectious Disease"/>
            <person name="Wu L."/>
            <person name="Ma J."/>
        </authorList>
    </citation>
    <scope>NUCLEOTIDE SEQUENCE [LARGE SCALE GENOMIC DNA]</scope>
    <source>
        <strain evidence="5">CGMCC 1.16855</strain>
    </source>
</reference>
<protein>
    <submittedName>
        <fullName evidence="4">Response regulator</fullName>
    </submittedName>
</protein>
<dbReference type="InterPro" id="IPR050595">
    <property type="entry name" value="Bact_response_regulator"/>
</dbReference>
<dbReference type="Pfam" id="PF00072">
    <property type="entry name" value="Response_reg"/>
    <property type="match status" value="1"/>
</dbReference>
<comment type="caution">
    <text evidence="4">The sequence shown here is derived from an EMBL/GenBank/DDBJ whole genome shotgun (WGS) entry which is preliminary data.</text>
</comment>
<dbReference type="RefSeq" id="WP_216835299.1">
    <property type="nucleotide sequence ID" value="NZ_JAFNJS010000001.1"/>
</dbReference>
<evidence type="ECO:0000259" key="3">
    <source>
        <dbReference type="PROSITE" id="PS50110"/>
    </source>
</evidence>
<keyword evidence="1 2" id="KW-0597">Phosphoprotein</keyword>
<dbReference type="PROSITE" id="PS50110">
    <property type="entry name" value="RESPONSE_REGULATORY"/>
    <property type="match status" value="1"/>
</dbReference>
<sequence>MQQLAPEPQRLGILMVGDGPQIVDMLLRFLPRHGHQSTGAGDATTASALAKADPQIGVVTSDVRMPGVDGLQLTEVRRRDRPEEAAIEVVLLTGGAGTDVALGALRAGTFGLLQKPPRLAEVAEVMDRAIVRGAARAQAEVHAAMQAALAESTRLAAAAWKAGTGTRTPWQACASGALRRSASSRWRVAARFRARRWLVIAPPCIYDLETLGCRAAGVEESA</sequence>
<dbReference type="EMBL" id="JBHRSB010000001">
    <property type="protein sequence ID" value="MFC2999405.1"/>
    <property type="molecule type" value="Genomic_DNA"/>
</dbReference>
<dbReference type="InterPro" id="IPR001789">
    <property type="entry name" value="Sig_transdc_resp-reg_receiver"/>
</dbReference>